<dbReference type="Pfam" id="PF00561">
    <property type="entry name" value="Abhydrolase_1"/>
    <property type="match status" value="1"/>
</dbReference>
<dbReference type="PANTHER" id="PTHR43194">
    <property type="entry name" value="HYDROLASE ALPHA/BETA FOLD FAMILY"/>
    <property type="match status" value="1"/>
</dbReference>
<evidence type="ECO:0000256" key="1">
    <source>
        <dbReference type="SAM" id="MobiDB-lite"/>
    </source>
</evidence>
<dbReference type="Gene3D" id="3.40.50.1820">
    <property type="entry name" value="alpha/beta hydrolase"/>
    <property type="match status" value="1"/>
</dbReference>
<dbReference type="InterPro" id="IPR050228">
    <property type="entry name" value="Carboxylesterase_BioH"/>
</dbReference>
<sequence length="373" mass="39537">MIPLAPHQTIEPALMRRGNFWLAGQAATDTQPPTHPGPAYVQWEAPAESEGAPVILIHGGGGQSTDWLLTPDGRPGWAQLLVSAGHPVYLIDRPGHGRSTYLPHVHGPRLPPTGYEGVHAVFVPHEGSSQAERHTAWPWPRTAGHPEIDAVAAAAGPMLADTAAAQAMDRDRVVDLLGRIGPAILVGHSAGAPAAWLAADSVPHLVHAVVAIEPIGPPFKDLGPRGRLQWGPTAAPLTYHPAAATPGELLLQTYQPAPGQLHPRVLQREPARTLTELAKVPTAVVSGEASGRDLDDSYTVGYLQQAGVKATHLVLADHGVTGNGHGLIYEANNDASLRVVLTWLREAVPETTRSTTATVQGQPRGRKNNVSYR</sequence>
<dbReference type="InterPro" id="IPR000073">
    <property type="entry name" value="AB_hydrolase_1"/>
</dbReference>
<feature type="domain" description="AB hydrolase-1" evidence="2">
    <location>
        <begin position="53"/>
        <end position="219"/>
    </location>
</feature>
<dbReference type="InterPro" id="IPR029058">
    <property type="entry name" value="AB_hydrolase_fold"/>
</dbReference>
<evidence type="ECO:0000259" key="2">
    <source>
        <dbReference type="Pfam" id="PF00561"/>
    </source>
</evidence>
<dbReference type="Proteomes" id="UP001549307">
    <property type="component" value="Unassembled WGS sequence"/>
</dbReference>
<feature type="region of interest" description="Disordered" evidence="1">
    <location>
        <begin position="351"/>
        <end position="373"/>
    </location>
</feature>
<protein>
    <submittedName>
        <fullName evidence="3">Pimeloyl-ACP methyl ester carboxylesterase</fullName>
    </submittedName>
</protein>
<evidence type="ECO:0000313" key="4">
    <source>
        <dbReference type="Proteomes" id="UP001549307"/>
    </source>
</evidence>
<dbReference type="EMBL" id="JBEPSN010000001">
    <property type="protein sequence ID" value="MET4538632.1"/>
    <property type="molecule type" value="Genomic_DNA"/>
</dbReference>
<comment type="caution">
    <text evidence="3">The sequence shown here is derived from an EMBL/GenBank/DDBJ whole genome shotgun (WGS) entry which is preliminary data.</text>
</comment>
<proteinExistence type="predicted"/>
<dbReference type="PANTHER" id="PTHR43194:SF4">
    <property type="entry name" value="AB HYDROLASE-1 DOMAIN-CONTAINING PROTEIN"/>
    <property type="match status" value="1"/>
</dbReference>
<feature type="compositionally biased region" description="Polar residues" evidence="1">
    <location>
        <begin position="351"/>
        <end position="361"/>
    </location>
</feature>
<dbReference type="RefSeq" id="WP_354226200.1">
    <property type="nucleotide sequence ID" value="NZ_JBEPSN010000001.1"/>
</dbReference>
<dbReference type="GeneID" id="92751359"/>
<gene>
    <name evidence="3" type="ORF">ABIE37_000387</name>
</gene>
<organism evidence="3 4">
    <name type="scientific">Arthrobacter bambusae</name>
    <dbReference type="NCBI Taxonomy" id="1338426"/>
    <lineage>
        <taxon>Bacteria</taxon>
        <taxon>Bacillati</taxon>
        <taxon>Actinomycetota</taxon>
        <taxon>Actinomycetes</taxon>
        <taxon>Micrococcales</taxon>
        <taxon>Micrococcaceae</taxon>
        <taxon>Arthrobacter</taxon>
    </lineage>
</organism>
<dbReference type="SUPFAM" id="SSF53474">
    <property type="entry name" value="alpha/beta-Hydrolases"/>
    <property type="match status" value="1"/>
</dbReference>
<evidence type="ECO:0000313" key="3">
    <source>
        <dbReference type="EMBL" id="MET4538632.1"/>
    </source>
</evidence>
<reference evidence="3 4" key="1">
    <citation type="submission" date="2024-06" db="EMBL/GenBank/DDBJ databases">
        <title>Sorghum-associated microbial communities from plants grown in Nebraska, USA.</title>
        <authorList>
            <person name="Schachtman D."/>
        </authorList>
    </citation>
    <scope>NUCLEOTIDE SEQUENCE [LARGE SCALE GENOMIC DNA]</scope>
    <source>
        <strain evidence="3 4">3552</strain>
    </source>
</reference>
<name>A0ABV2P234_9MICC</name>
<accession>A0ABV2P234</accession>
<keyword evidence="4" id="KW-1185">Reference proteome</keyword>